<name>A0ACA9PRR0_9GLOM</name>
<proteinExistence type="predicted"/>
<protein>
    <submittedName>
        <fullName evidence="1">13383_t:CDS:1</fullName>
    </submittedName>
</protein>
<organism evidence="1 2">
    <name type="scientific">Acaulospora colombiana</name>
    <dbReference type="NCBI Taxonomy" id="27376"/>
    <lineage>
        <taxon>Eukaryota</taxon>
        <taxon>Fungi</taxon>
        <taxon>Fungi incertae sedis</taxon>
        <taxon>Mucoromycota</taxon>
        <taxon>Glomeromycotina</taxon>
        <taxon>Glomeromycetes</taxon>
        <taxon>Diversisporales</taxon>
        <taxon>Acaulosporaceae</taxon>
        <taxon>Acaulospora</taxon>
    </lineage>
</organism>
<feature type="non-terminal residue" evidence="1">
    <location>
        <position position="1"/>
    </location>
</feature>
<dbReference type="EMBL" id="CAJVPT010038461">
    <property type="protein sequence ID" value="CAG8720202.1"/>
    <property type="molecule type" value="Genomic_DNA"/>
</dbReference>
<sequence>FTNFPSAVRNLFITQISLRPPQPADSWWDEHQRSCRGKFTKISEPPKKESKSVKRKRDTNDVDSNAKLDRWFGNKKKVSSENNPLSQEESGVIEINSGDEASSSSGVSSQFAQCPICGNSTIKKSEINEHVNLCILLSEADEELKEPIVL</sequence>
<reference evidence="1" key="1">
    <citation type="submission" date="2021-06" db="EMBL/GenBank/DDBJ databases">
        <authorList>
            <person name="Kallberg Y."/>
            <person name="Tangrot J."/>
            <person name="Rosling A."/>
        </authorList>
    </citation>
    <scope>NUCLEOTIDE SEQUENCE</scope>
    <source>
        <strain evidence="1">CL356</strain>
    </source>
</reference>
<gene>
    <name evidence="1" type="ORF">ACOLOM_LOCUS11098</name>
</gene>
<evidence type="ECO:0000313" key="1">
    <source>
        <dbReference type="EMBL" id="CAG8720202.1"/>
    </source>
</evidence>
<dbReference type="Proteomes" id="UP000789525">
    <property type="component" value="Unassembled WGS sequence"/>
</dbReference>
<comment type="caution">
    <text evidence="1">The sequence shown here is derived from an EMBL/GenBank/DDBJ whole genome shotgun (WGS) entry which is preliminary data.</text>
</comment>
<keyword evidence="2" id="KW-1185">Reference proteome</keyword>
<accession>A0ACA9PRR0</accession>
<evidence type="ECO:0000313" key="2">
    <source>
        <dbReference type="Proteomes" id="UP000789525"/>
    </source>
</evidence>